<dbReference type="InterPro" id="IPR036028">
    <property type="entry name" value="SH3-like_dom_sf"/>
</dbReference>
<evidence type="ECO:0000256" key="2">
    <source>
        <dbReference type="PROSITE-ProRule" id="PRU00192"/>
    </source>
</evidence>
<accession>A0A182WLT1</accession>
<evidence type="ECO:0000256" key="1">
    <source>
        <dbReference type="ARBA" id="ARBA00022443"/>
    </source>
</evidence>
<dbReference type="InterPro" id="IPR001452">
    <property type="entry name" value="SH3_domain"/>
</dbReference>
<name>A0A182WLT1_9DIPT</name>
<evidence type="ECO:0000313" key="6">
    <source>
        <dbReference type="Proteomes" id="UP000075920"/>
    </source>
</evidence>
<dbReference type="PANTHER" id="PTHR10654">
    <property type="entry name" value="CAS SCAFFOLDING PROTEIN"/>
    <property type="match status" value="1"/>
</dbReference>
<dbReference type="SUPFAM" id="SSF50044">
    <property type="entry name" value="SH3-domain"/>
    <property type="match status" value="1"/>
</dbReference>
<keyword evidence="6" id="KW-1185">Reference proteome</keyword>
<evidence type="ECO:0000313" key="5">
    <source>
        <dbReference type="EnsemblMetazoa" id="AMIN011360-PA"/>
    </source>
</evidence>
<dbReference type="PANTHER" id="PTHR10654:SF18">
    <property type="entry name" value="IP17195P"/>
    <property type="match status" value="1"/>
</dbReference>
<dbReference type="GO" id="GO:0007169">
    <property type="term" value="P:cell surface receptor protein tyrosine kinase signaling pathway"/>
    <property type="evidence" value="ECO:0007669"/>
    <property type="project" value="TreeGrafter"/>
</dbReference>
<dbReference type="PROSITE" id="PS50002">
    <property type="entry name" value="SH3"/>
    <property type="match status" value="1"/>
</dbReference>
<evidence type="ECO:0000256" key="3">
    <source>
        <dbReference type="SAM" id="MobiDB-lite"/>
    </source>
</evidence>
<dbReference type="STRING" id="112268.A0A182WLT1"/>
<organism evidence="5 6">
    <name type="scientific">Anopheles minimus</name>
    <dbReference type="NCBI Taxonomy" id="112268"/>
    <lineage>
        <taxon>Eukaryota</taxon>
        <taxon>Metazoa</taxon>
        <taxon>Ecdysozoa</taxon>
        <taxon>Arthropoda</taxon>
        <taxon>Hexapoda</taxon>
        <taxon>Insecta</taxon>
        <taxon>Pterygota</taxon>
        <taxon>Neoptera</taxon>
        <taxon>Endopterygota</taxon>
        <taxon>Diptera</taxon>
        <taxon>Nematocera</taxon>
        <taxon>Culicoidea</taxon>
        <taxon>Culicidae</taxon>
        <taxon>Anophelinae</taxon>
        <taxon>Anopheles</taxon>
    </lineage>
</organism>
<feature type="domain" description="SH3" evidence="4">
    <location>
        <begin position="93"/>
        <end position="158"/>
    </location>
</feature>
<dbReference type="SMART" id="SM00326">
    <property type="entry name" value="SH3"/>
    <property type="match status" value="1"/>
</dbReference>
<dbReference type="Pfam" id="PF00018">
    <property type="entry name" value="SH3_1"/>
    <property type="match status" value="1"/>
</dbReference>
<sequence length="184" mass="20351">MTMPEATAMSFVVTSLNIPNTIRHHEDASHGISSRSLPDIFEGGTSPKGNGLKMGEHTSHLNHQKSHHTSVQSSVEQFKPMFAILLEPRKLDLCKLLAKATFDNIAESTDELAFRKGETLTVIETDTNGLKGWWLCQLRGRQRRVSMAPQTWRGVMEIPPSVPESPAPEHKQASEPNDVGVLFG</sequence>
<dbReference type="FunFam" id="2.30.30.40:FF:000009">
    <property type="entry name" value="Breast cancer anti-estrogen resistance 1"/>
    <property type="match status" value="1"/>
</dbReference>
<reference evidence="6" key="1">
    <citation type="submission" date="2013-03" db="EMBL/GenBank/DDBJ databases">
        <title>The Genome Sequence of Anopheles minimus MINIMUS1.</title>
        <authorList>
            <consortium name="The Broad Institute Genomics Platform"/>
            <person name="Neafsey D.E."/>
            <person name="Walton C."/>
            <person name="Walker B."/>
            <person name="Young S.K."/>
            <person name="Zeng Q."/>
            <person name="Gargeya S."/>
            <person name="Fitzgerald M."/>
            <person name="Haas B."/>
            <person name="Abouelleil A."/>
            <person name="Allen A.W."/>
            <person name="Alvarado L."/>
            <person name="Arachchi H.M."/>
            <person name="Berlin A.M."/>
            <person name="Chapman S.B."/>
            <person name="Gainer-Dewar J."/>
            <person name="Goldberg J."/>
            <person name="Griggs A."/>
            <person name="Gujja S."/>
            <person name="Hansen M."/>
            <person name="Howarth C."/>
            <person name="Imamovic A."/>
            <person name="Ireland A."/>
            <person name="Larimer J."/>
            <person name="McCowan C."/>
            <person name="Murphy C."/>
            <person name="Pearson M."/>
            <person name="Poon T.W."/>
            <person name="Priest M."/>
            <person name="Roberts A."/>
            <person name="Saif S."/>
            <person name="Shea T."/>
            <person name="Sisk P."/>
            <person name="Sykes S."/>
            <person name="Wortman J."/>
            <person name="Nusbaum C."/>
            <person name="Birren B."/>
        </authorList>
    </citation>
    <scope>NUCLEOTIDE SEQUENCE [LARGE SCALE GENOMIC DNA]</scope>
    <source>
        <strain evidence="6">MINIMUS1</strain>
    </source>
</reference>
<feature type="region of interest" description="Disordered" evidence="3">
    <location>
        <begin position="160"/>
        <end position="184"/>
    </location>
</feature>
<dbReference type="GO" id="GO:0016477">
    <property type="term" value="P:cell migration"/>
    <property type="evidence" value="ECO:0007669"/>
    <property type="project" value="TreeGrafter"/>
</dbReference>
<dbReference type="InterPro" id="IPR037362">
    <property type="entry name" value="CAS_fam"/>
</dbReference>
<evidence type="ECO:0000259" key="4">
    <source>
        <dbReference type="PROSITE" id="PS50002"/>
    </source>
</evidence>
<dbReference type="EnsemblMetazoa" id="AMIN011360-RA">
    <property type="protein sequence ID" value="AMIN011360-PA"/>
    <property type="gene ID" value="AMIN011360"/>
</dbReference>
<reference evidence="5" key="2">
    <citation type="submission" date="2020-05" db="UniProtKB">
        <authorList>
            <consortium name="EnsemblMetazoa"/>
        </authorList>
    </citation>
    <scope>IDENTIFICATION</scope>
    <source>
        <strain evidence="5">MINIMUS1</strain>
    </source>
</reference>
<dbReference type="GO" id="GO:0005886">
    <property type="term" value="C:plasma membrane"/>
    <property type="evidence" value="ECO:0007669"/>
    <property type="project" value="TreeGrafter"/>
</dbReference>
<feature type="region of interest" description="Disordered" evidence="3">
    <location>
        <begin position="26"/>
        <end position="51"/>
    </location>
</feature>
<keyword evidence="1 2" id="KW-0728">SH3 domain</keyword>
<dbReference type="Proteomes" id="UP000075920">
    <property type="component" value="Unassembled WGS sequence"/>
</dbReference>
<dbReference type="AlphaFoldDB" id="A0A182WLT1"/>
<dbReference type="GO" id="GO:0005737">
    <property type="term" value="C:cytoplasm"/>
    <property type="evidence" value="ECO:0007669"/>
    <property type="project" value="TreeGrafter"/>
</dbReference>
<dbReference type="VEuPathDB" id="VectorBase:AMIN011360"/>
<protein>
    <submittedName>
        <fullName evidence="5">SH3 domain-containing protein</fullName>
    </submittedName>
</protein>
<dbReference type="Gene3D" id="2.30.30.40">
    <property type="entry name" value="SH3 Domains"/>
    <property type="match status" value="1"/>
</dbReference>
<proteinExistence type="predicted"/>